<evidence type="ECO:0000256" key="4">
    <source>
        <dbReference type="RuleBase" id="RU003476"/>
    </source>
</evidence>
<gene>
    <name evidence="6" type="ordered locus">PHZ_c0948</name>
</gene>
<dbReference type="STRING" id="450851.PHZ_c0948"/>
<evidence type="ECO:0000256" key="2">
    <source>
        <dbReference type="ARBA" id="ARBA00022801"/>
    </source>
</evidence>
<proteinExistence type="inferred from homology"/>
<dbReference type="Gene3D" id="3.90.79.10">
    <property type="entry name" value="Nucleoside Triphosphate Pyrophosphohydrolase"/>
    <property type="match status" value="1"/>
</dbReference>
<dbReference type="Pfam" id="PF00293">
    <property type="entry name" value="NUDIX"/>
    <property type="match status" value="1"/>
</dbReference>
<dbReference type="GO" id="GO:0016787">
    <property type="term" value="F:hydrolase activity"/>
    <property type="evidence" value="ECO:0007669"/>
    <property type="project" value="UniProtKB-KW"/>
</dbReference>
<comment type="cofactor">
    <cofactor evidence="1">
        <name>Mg(2+)</name>
        <dbReference type="ChEBI" id="CHEBI:18420"/>
    </cofactor>
</comment>
<keyword evidence="2 4" id="KW-0378">Hydrolase</keyword>
<evidence type="ECO:0000256" key="3">
    <source>
        <dbReference type="ARBA" id="ARBA00022842"/>
    </source>
</evidence>
<dbReference type="CDD" id="cd04685">
    <property type="entry name" value="NUDIX_Hydrolase"/>
    <property type="match status" value="1"/>
</dbReference>
<dbReference type="PANTHER" id="PTHR43046:SF12">
    <property type="entry name" value="GDP-MANNOSE MANNOSYL HYDROLASE"/>
    <property type="match status" value="1"/>
</dbReference>
<dbReference type="SUPFAM" id="SSF55811">
    <property type="entry name" value="Nudix"/>
    <property type="match status" value="1"/>
</dbReference>
<sequence>MTDLPLSDLPVRPTARVVLLDREDRILLMKGRLPSAKDRPGAWFTVGGGVEPGETPAEAAMREIREETGILDFDLGPVLWRREGVMRMPEPTLFRESYFLARCEGAEPDRGGWNAVERELIDDIRWWRHQELLTTQERVFPPGLAELLEEVLSGRLPPEPRPIPWI</sequence>
<dbReference type="RefSeq" id="WP_012521510.1">
    <property type="nucleotide sequence ID" value="NC_011144.1"/>
</dbReference>
<dbReference type="PRINTS" id="PR00502">
    <property type="entry name" value="NUDIXFAMILY"/>
</dbReference>
<organism evidence="6 7">
    <name type="scientific">Phenylobacterium zucineum (strain HLK1)</name>
    <dbReference type="NCBI Taxonomy" id="450851"/>
    <lineage>
        <taxon>Bacteria</taxon>
        <taxon>Pseudomonadati</taxon>
        <taxon>Pseudomonadota</taxon>
        <taxon>Alphaproteobacteria</taxon>
        <taxon>Caulobacterales</taxon>
        <taxon>Caulobacteraceae</taxon>
        <taxon>Phenylobacterium</taxon>
    </lineage>
</organism>
<evidence type="ECO:0000259" key="5">
    <source>
        <dbReference type="PROSITE" id="PS51462"/>
    </source>
</evidence>
<dbReference type="InterPro" id="IPR015797">
    <property type="entry name" value="NUDIX_hydrolase-like_dom_sf"/>
</dbReference>
<dbReference type="PANTHER" id="PTHR43046">
    <property type="entry name" value="GDP-MANNOSE MANNOSYL HYDROLASE"/>
    <property type="match status" value="1"/>
</dbReference>
<dbReference type="Proteomes" id="UP000001868">
    <property type="component" value="Chromosome"/>
</dbReference>
<dbReference type="HOGENOM" id="CLU_100874_3_0_5"/>
<dbReference type="InterPro" id="IPR020476">
    <property type="entry name" value="Nudix_hydrolase"/>
</dbReference>
<name>B4RGZ6_PHEZH</name>
<dbReference type="InterPro" id="IPR000086">
    <property type="entry name" value="NUDIX_hydrolase_dom"/>
</dbReference>
<keyword evidence="7" id="KW-1185">Reference proteome</keyword>
<dbReference type="AlphaFoldDB" id="B4RGZ6"/>
<dbReference type="eggNOG" id="COG0494">
    <property type="taxonomic scope" value="Bacteria"/>
</dbReference>
<protein>
    <submittedName>
        <fullName evidence="6">Mutator MutT protein</fullName>
    </submittedName>
</protein>
<dbReference type="PROSITE" id="PS00893">
    <property type="entry name" value="NUDIX_BOX"/>
    <property type="match status" value="1"/>
</dbReference>
<accession>B4RGZ6</accession>
<evidence type="ECO:0000256" key="1">
    <source>
        <dbReference type="ARBA" id="ARBA00001946"/>
    </source>
</evidence>
<dbReference type="KEGG" id="pzu:PHZ_c0948"/>
<keyword evidence="3" id="KW-0460">Magnesium</keyword>
<comment type="similarity">
    <text evidence="4">Belongs to the Nudix hydrolase family.</text>
</comment>
<dbReference type="EMBL" id="CP000747">
    <property type="protein sequence ID" value="ACG77362.1"/>
    <property type="molecule type" value="Genomic_DNA"/>
</dbReference>
<dbReference type="PROSITE" id="PS51462">
    <property type="entry name" value="NUDIX"/>
    <property type="match status" value="1"/>
</dbReference>
<feature type="domain" description="Nudix hydrolase" evidence="5">
    <location>
        <begin position="10"/>
        <end position="150"/>
    </location>
</feature>
<evidence type="ECO:0000313" key="7">
    <source>
        <dbReference type="Proteomes" id="UP000001868"/>
    </source>
</evidence>
<dbReference type="InterPro" id="IPR020084">
    <property type="entry name" value="NUDIX_hydrolase_CS"/>
</dbReference>
<evidence type="ECO:0000313" key="6">
    <source>
        <dbReference type="EMBL" id="ACG77362.1"/>
    </source>
</evidence>
<reference evidence="6 7" key="1">
    <citation type="journal article" date="2008" name="BMC Genomics">
        <title>Complete genome of Phenylobacterium zucineum - a novel facultative intracellular bacterium isolated from human erythroleukemia cell line K562.</title>
        <authorList>
            <person name="Luo Y."/>
            <person name="Xu X."/>
            <person name="Ding Z."/>
            <person name="Liu Z."/>
            <person name="Zhang B."/>
            <person name="Yan Z."/>
            <person name="Sun J."/>
            <person name="Hu S."/>
            <person name="Hu X."/>
        </authorList>
    </citation>
    <scope>NUCLEOTIDE SEQUENCE [LARGE SCALE GENOMIC DNA]</scope>
    <source>
        <strain evidence="6 7">HLK1</strain>
    </source>
</reference>